<dbReference type="PANTHER" id="PTHR36507:SF1">
    <property type="entry name" value="BLL1555 PROTEIN"/>
    <property type="match status" value="1"/>
</dbReference>
<dbReference type="InterPro" id="IPR035668">
    <property type="entry name" value="Amicyanin"/>
</dbReference>
<dbReference type="PANTHER" id="PTHR36507">
    <property type="entry name" value="BLL1555 PROTEIN"/>
    <property type="match status" value="1"/>
</dbReference>
<protein>
    <submittedName>
        <fullName evidence="3">Cupredoxin family copper-binding protein</fullName>
    </submittedName>
</protein>
<evidence type="ECO:0000313" key="4">
    <source>
        <dbReference type="Proteomes" id="UP001432360"/>
    </source>
</evidence>
<dbReference type="InterPro" id="IPR028096">
    <property type="entry name" value="EfeO_Cupredoxin"/>
</dbReference>
<organism evidence="3 4">
    <name type="scientific">Sinorhizobium chiapasense</name>
    <dbReference type="NCBI Taxonomy" id="501572"/>
    <lineage>
        <taxon>Bacteria</taxon>
        <taxon>Pseudomonadati</taxon>
        <taxon>Pseudomonadota</taxon>
        <taxon>Alphaproteobacteria</taxon>
        <taxon>Hyphomicrobiales</taxon>
        <taxon>Rhizobiaceae</taxon>
        <taxon>Sinorhizobium/Ensifer group</taxon>
        <taxon>Sinorhizobium</taxon>
    </lineage>
</organism>
<keyword evidence="4" id="KW-1185">Reference proteome</keyword>
<evidence type="ECO:0000313" key="3">
    <source>
        <dbReference type="EMBL" id="WVT07558.1"/>
    </source>
</evidence>
<keyword evidence="3" id="KW-0614">Plasmid</keyword>
<sequence length="109" mass="11896">MNAAANPLRPAFLALLLGTATIVVPAQAETIEVTIDRLVYAPAEIEAKVGDEIEWINKDALVHTATMKGGTEVLVPAKKSGRLLMREPGSFDYICRYHPNMEGHITVRP</sequence>
<evidence type="ECO:0000259" key="2">
    <source>
        <dbReference type="Pfam" id="PF13473"/>
    </source>
</evidence>
<dbReference type="Proteomes" id="UP001432360">
    <property type="component" value="Plasmid pSchITTGS70d"/>
</dbReference>
<dbReference type="RefSeq" id="WP_331376576.1">
    <property type="nucleotide sequence ID" value="NZ_CP133152.1"/>
</dbReference>
<geneLocation type="plasmid" evidence="3 4">
    <name>pSchITTGS70d</name>
</geneLocation>
<dbReference type="InterPro" id="IPR008972">
    <property type="entry name" value="Cupredoxin"/>
</dbReference>
<dbReference type="CDD" id="cd13921">
    <property type="entry name" value="Amicyanin"/>
    <property type="match status" value="1"/>
</dbReference>
<proteinExistence type="predicted"/>
<name>A0ABZ2BKK5_9HYPH</name>
<dbReference type="SUPFAM" id="SSF49503">
    <property type="entry name" value="Cupredoxins"/>
    <property type="match status" value="1"/>
</dbReference>
<dbReference type="EMBL" id="CP133152">
    <property type="protein sequence ID" value="WVT07558.1"/>
    <property type="molecule type" value="Genomic_DNA"/>
</dbReference>
<evidence type="ECO:0000256" key="1">
    <source>
        <dbReference type="SAM" id="SignalP"/>
    </source>
</evidence>
<keyword evidence="1" id="KW-0732">Signal</keyword>
<dbReference type="InterPro" id="IPR052721">
    <property type="entry name" value="ET_Amicyanin"/>
</dbReference>
<feature type="signal peptide" evidence="1">
    <location>
        <begin position="1"/>
        <end position="28"/>
    </location>
</feature>
<accession>A0ABZ2BKK5</accession>
<dbReference type="Pfam" id="PF13473">
    <property type="entry name" value="Cupredoxin_1"/>
    <property type="match status" value="1"/>
</dbReference>
<reference evidence="3" key="1">
    <citation type="submission" date="2023-08" db="EMBL/GenBank/DDBJ databases">
        <title>Complete genome sequence of Sinorhizobium chiapanecum ITTG S70 isolated from Acaciella angustissima nodules in Chiapas-Mexico.</title>
        <authorList>
            <person name="Rincon-Rosales R."/>
            <person name="Rogel M.A."/>
            <person name="Rincon-Medina C.I."/>
            <person name="Guerrero G."/>
            <person name="Manzano-Gomez L.A."/>
            <person name="Lopez-Lopez A."/>
            <person name="Rincon Molina F.A."/>
            <person name="Martinez-Romero E."/>
        </authorList>
    </citation>
    <scope>NUCLEOTIDE SEQUENCE</scope>
    <source>
        <strain evidence="3">ITTG S70</strain>
        <plasmid evidence="3">pSchITTGS70d</plasmid>
    </source>
</reference>
<feature type="chain" id="PRO_5046763668" evidence="1">
    <location>
        <begin position="29"/>
        <end position="109"/>
    </location>
</feature>
<feature type="domain" description="EfeO-type cupredoxin-like" evidence="2">
    <location>
        <begin position="13"/>
        <end position="107"/>
    </location>
</feature>
<gene>
    <name evidence="3" type="ORF">RB548_25650</name>
</gene>
<dbReference type="Gene3D" id="2.60.40.420">
    <property type="entry name" value="Cupredoxins - blue copper proteins"/>
    <property type="match status" value="1"/>
</dbReference>